<dbReference type="PANTHER" id="PTHR44591">
    <property type="entry name" value="STRESS RESPONSE REGULATOR PROTEIN 1"/>
    <property type="match status" value="1"/>
</dbReference>
<protein>
    <submittedName>
        <fullName evidence="4">Response regulator</fullName>
    </submittedName>
</protein>
<evidence type="ECO:0000313" key="4">
    <source>
        <dbReference type="EMBL" id="WOB08182.1"/>
    </source>
</evidence>
<dbReference type="EMBL" id="CP136336">
    <property type="protein sequence ID" value="WOB08182.1"/>
    <property type="molecule type" value="Genomic_DNA"/>
</dbReference>
<proteinExistence type="predicted"/>
<dbReference type="Gene3D" id="3.40.50.2300">
    <property type="match status" value="1"/>
</dbReference>
<name>A0ABZ0CT70_9BURK</name>
<dbReference type="InterPro" id="IPR001789">
    <property type="entry name" value="Sig_transdc_resp-reg_receiver"/>
</dbReference>
<feature type="modified residue" description="4-aspartylphosphate" evidence="2">
    <location>
        <position position="186"/>
    </location>
</feature>
<evidence type="ECO:0000256" key="1">
    <source>
        <dbReference type="ARBA" id="ARBA00022553"/>
    </source>
</evidence>
<dbReference type="SMART" id="SM00448">
    <property type="entry name" value="REC"/>
    <property type="match status" value="1"/>
</dbReference>
<dbReference type="Proteomes" id="UP001303946">
    <property type="component" value="Chromosome"/>
</dbReference>
<accession>A0ABZ0CT70</accession>
<dbReference type="RefSeq" id="WP_316700877.1">
    <property type="nucleotide sequence ID" value="NZ_CP136336.1"/>
</dbReference>
<dbReference type="PANTHER" id="PTHR44591:SF3">
    <property type="entry name" value="RESPONSE REGULATORY DOMAIN-CONTAINING PROTEIN"/>
    <property type="match status" value="1"/>
</dbReference>
<keyword evidence="5" id="KW-1185">Reference proteome</keyword>
<dbReference type="InterPro" id="IPR011006">
    <property type="entry name" value="CheY-like_superfamily"/>
</dbReference>
<gene>
    <name evidence="4" type="ORF">RXV79_25180</name>
</gene>
<dbReference type="PROSITE" id="PS50110">
    <property type="entry name" value="RESPONSE_REGULATORY"/>
    <property type="match status" value="1"/>
</dbReference>
<organism evidence="4 5">
    <name type="scientific">Piscinibacter gummiphilus</name>
    <dbReference type="NCBI Taxonomy" id="946333"/>
    <lineage>
        <taxon>Bacteria</taxon>
        <taxon>Pseudomonadati</taxon>
        <taxon>Pseudomonadota</taxon>
        <taxon>Betaproteobacteria</taxon>
        <taxon>Burkholderiales</taxon>
        <taxon>Sphaerotilaceae</taxon>
        <taxon>Piscinibacter</taxon>
    </lineage>
</organism>
<dbReference type="CDD" id="cd17546">
    <property type="entry name" value="REC_hyHK_CKI1_RcsC-like"/>
    <property type="match status" value="1"/>
</dbReference>
<reference evidence="4 5" key="1">
    <citation type="submission" date="2023-10" db="EMBL/GenBank/DDBJ databases">
        <title>Bacteria for the degradation of biodegradable plastic PBAT(Polybutylene adipate terephthalate).</title>
        <authorList>
            <person name="Weon H.-Y."/>
            <person name="Yeon J."/>
        </authorList>
    </citation>
    <scope>NUCLEOTIDE SEQUENCE [LARGE SCALE GENOMIC DNA]</scope>
    <source>
        <strain evidence="4 5">SBD 7-3</strain>
    </source>
</reference>
<evidence type="ECO:0000259" key="3">
    <source>
        <dbReference type="PROSITE" id="PS50110"/>
    </source>
</evidence>
<keyword evidence="1 2" id="KW-0597">Phosphoprotein</keyword>
<sequence length="263" mass="28587">MPQRIPMRYTVALQGFSDFERSTLASLFRLEQQRAPAYVQGSSLVESDFVIADADSPSALNAVNDAHRVQDAIFIGSHPPAGAAAHLPRPIEPKRLLRELDLLLEARLALLDEPPLTDWVVSSPDALRSDDSPPALDVLVLDDSRIALKFLQSRLQGLGYRVHAVQTADEALALLDTQPFSIVFVDIDLGAGPLDGLAVCQHLKRRRTHPGDIAPAVVVVTGSTRSTDRVRGDLAGCDAYLTKPLMEEEFMAALRQVDPARAG</sequence>
<dbReference type="Pfam" id="PF00072">
    <property type="entry name" value="Response_reg"/>
    <property type="match status" value="1"/>
</dbReference>
<evidence type="ECO:0000313" key="5">
    <source>
        <dbReference type="Proteomes" id="UP001303946"/>
    </source>
</evidence>
<evidence type="ECO:0000256" key="2">
    <source>
        <dbReference type="PROSITE-ProRule" id="PRU00169"/>
    </source>
</evidence>
<feature type="domain" description="Response regulatory" evidence="3">
    <location>
        <begin position="137"/>
        <end position="258"/>
    </location>
</feature>
<dbReference type="InterPro" id="IPR050595">
    <property type="entry name" value="Bact_response_regulator"/>
</dbReference>
<dbReference type="SUPFAM" id="SSF52172">
    <property type="entry name" value="CheY-like"/>
    <property type="match status" value="1"/>
</dbReference>